<dbReference type="Proteomes" id="UP001497512">
    <property type="component" value="Chromosome 8"/>
</dbReference>
<evidence type="ECO:0000313" key="2">
    <source>
        <dbReference type="Proteomes" id="UP001497512"/>
    </source>
</evidence>
<sequence>MELVGLNYPEVHRKKSLPQPKEKENSVSLWSMIKDNTGKDLSKICLPVYFNEPISSLQRCPEDVDYSYLLHHAYEYGTRVMHTSTPLQSSLFSNCCILPKNMLESGMRKACQGVGCTAHCPLCPCRYFVQICKDFHVGPILSYKTELAMLVVGQCMQIAVP</sequence>
<keyword evidence="2" id="KW-1185">Reference proteome</keyword>
<evidence type="ECO:0000313" key="1">
    <source>
        <dbReference type="EMBL" id="CAK9233150.1"/>
    </source>
</evidence>
<dbReference type="InterPro" id="IPR000648">
    <property type="entry name" value="Oxysterol-bd"/>
</dbReference>
<dbReference type="Pfam" id="PF01237">
    <property type="entry name" value="Oxysterol_BP"/>
    <property type="match status" value="1"/>
</dbReference>
<reference evidence="1" key="1">
    <citation type="submission" date="2024-02" db="EMBL/GenBank/DDBJ databases">
        <authorList>
            <consortium name="ELIXIR-Norway"/>
            <consortium name="Elixir Norway"/>
        </authorList>
    </citation>
    <scope>NUCLEOTIDE SEQUENCE</scope>
</reference>
<dbReference type="SUPFAM" id="SSF144000">
    <property type="entry name" value="Oxysterol-binding protein-like"/>
    <property type="match status" value="1"/>
</dbReference>
<dbReference type="InterPro" id="IPR037239">
    <property type="entry name" value="OSBP_sf"/>
</dbReference>
<dbReference type="EMBL" id="OZ019900">
    <property type="protein sequence ID" value="CAK9233150.1"/>
    <property type="molecule type" value="Genomic_DNA"/>
</dbReference>
<protein>
    <submittedName>
        <fullName evidence="1">Uncharacterized protein</fullName>
    </submittedName>
</protein>
<dbReference type="PANTHER" id="PTHR10972">
    <property type="entry name" value="OXYSTEROL-BINDING PROTEIN-RELATED"/>
    <property type="match status" value="1"/>
</dbReference>
<accession>A0ABP0V019</accession>
<proteinExistence type="predicted"/>
<name>A0ABP0V019_9BRYO</name>
<dbReference type="PANTHER" id="PTHR10972:SF96">
    <property type="entry name" value="OXYSTEROL-BINDING PROTEIN-RELATED PROTEIN 1A-RELATED"/>
    <property type="match status" value="1"/>
</dbReference>
<organism evidence="1 2">
    <name type="scientific">Sphagnum troendelagicum</name>
    <dbReference type="NCBI Taxonomy" id="128251"/>
    <lineage>
        <taxon>Eukaryota</taxon>
        <taxon>Viridiplantae</taxon>
        <taxon>Streptophyta</taxon>
        <taxon>Embryophyta</taxon>
        <taxon>Bryophyta</taxon>
        <taxon>Sphagnophytina</taxon>
        <taxon>Sphagnopsida</taxon>
        <taxon>Sphagnales</taxon>
        <taxon>Sphagnaceae</taxon>
        <taxon>Sphagnum</taxon>
    </lineage>
</organism>
<gene>
    <name evidence="1" type="ORF">CSSPTR1EN2_LOCUS21342</name>
</gene>